<dbReference type="EMBL" id="MN740247">
    <property type="protein sequence ID" value="QHT95858.1"/>
    <property type="molecule type" value="Genomic_DNA"/>
</dbReference>
<dbReference type="AlphaFoldDB" id="A0A6C0IRM3"/>
<accession>A0A6C0IRM3</accession>
<organism evidence="1">
    <name type="scientific">viral metagenome</name>
    <dbReference type="NCBI Taxonomy" id="1070528"/>
    <lineage>
        <taxon>unclassified sequences</taxon>
        <taxon>metagenomes</taxon>
        <taxon>organismal metagenomes</taxon>
    </lineage>
</organism>
<name>A0A6C0IRM3_9ZZZZ</name>
<protein>
    <submittedName>
        <fullName evidence="1">Uncharacterized protein</fullName>
    </submittedName>
</protein>
<sequence length="312" mass="37534">MTTIKTNILQKYNDICVSDIMYFFEQNSKSENDITNKIRENILKSIIHIPDSFISNNEYGEKWFELKGLFELTLKLLCPCNYKSVNIVSKGGMKYNYDFEAQYINDLGDIIYEVKIEFKNNNNCVLKLPQFLELYDSDCKTKYNIFPYSYSEFYYDNYLDKYIKLDKNLILEKPSKDIYLQYIKDINYKHPFFNQLYINKHNFKKEKDEIVNESKQQFIYLYSHCFRFDKLSDKIRDSQTNKVYLLWDKNEMHTDVLDVKNIKISGIKPNTIKKMCFDLDVNNFIYDICVRLNWGNNNGIANPRWKFTFINK</sequence>
<reference evidence="1" key="1">
    <citation type="journal article" date="2020" name="Nature">
        <title>Giant virus diversity and host interactions through global metagenomics.</title>
        <authorList>
            <person name="Schulz F."/>
            <person name="Roux S."/>
            <person name="Paez-Espino D."/>
            <person name="Jungbluth S."/>
            <person name="Walsh D.A."/>
            <person name="Denef V.J."/>
            <person name="McMahon K.D."/>
            <person name="Konstantinidis K.T."/>
            <person name="Eloe-Fadrosh E.A."/>
            <person name="Kyrpides N.C."/>
            <person name="Woyke T."/>
        </authorList>
    </citation>
    <scope>NUCLEOTIDE SEQUENCE</scope>
    <source>
        <strain evidence="1">GVMAG-M-3300024301-20</strain>
    </source>
</reference>
<evidence type="ECO:0000313" key="1">
    <source>
        <dbReference type="EMBL" id="QHT95858.1"/>
    </source>
</evidence>
<proteinExistence type="predicted"/>